<organism evidence="5 6">
    <name type="scientific">Zhongshania borealis</name>
    <dbReference type="NCBI Taxonomy" id="889488"/>
    <lineage>
        <taxon>Bacteria</taxon>
        <taxon>Pseudomonadati</taxon>
        <taxon>Pseudomonadota</taxon>
        <taxon>Gammaproteobacteria</taxon>
        <taxon>Cellvibrionales</taxon>
        <taxon>Spongiibacteraceae</taxon>
        <taxon>Zhongshania</taxon>
    </lineage>
</organism>
<keyword evidence="6" id="KW-1185">Reference proteome</keyword>
<dbReference type="RefSeq" id="WP_344931520.1">
    <property type="nucleotide sequence ID" value="NZ_BAABDM010000001.1"/>
</dbReference>
<evidence type="ECO:0000256" key="4">
    <source>
        <dbReference type="SAM" id="MobiDB-lite"/>
    </source>
</evidence>
<feature type="region of interest" description="Disordered" evidence="4">
    <location>
        <begin position="139"/>
        <end position="165"/>
    </location>
</feature>
<proteinExistence type="inferred from homology"/>
<dbReference type="Proteomes" id="UP001500392">
    <property type="component" value="Unassembled WGS sequence"/>
</dbReference>
<evidence type="ECO:0000256" key="1">
    <source>
        <dbReference type="ARBA" id="ARBA00044945"/>
    </source>
</evidence>
<dbReference type="InterPro" id="IPR025961">
    <property type="entry name" value="Metal_resist"/>
</dbReference>
<evidence type="ECO:0000256" key="3">
    <source>
        <dbReference type="ARBA" id="ARBA00045001"/>
    </source>
</evidence>
<evidence type="ECO:0000256" key="2">
    <source>
        <dbReference type="ARBA" id="ARBA00044983"/>
    </source>
</evidence>
<feature type="compositionally biased region" description="Basic and acidic residues" evidence="4">
    <location>
        <begin position="147"/>
        <end position="156"/>
    </location>
</feature>
<comment type="caution">
    <text evidence="5">The sequence shown here is derived from an EMBL/GenBank/DDBJ whole genome shotgun (WGS) entry which is preliminary data.</text>
</comment>
<sequence length="165" mass="18616">MTSRKGLLLALLISLIVNGAVIGLFIGDRIEGEDRRAMHGMTRQMLRDEPSEFAEPMRLALEAHRGEMRSAYREMRRARHDMVKVLKVPMTSIADINNSFARIRDAEIALKKVSHQVLAEVLVQLPLEQRLHFAKSEIIRRSGGKSHSGERPEKGSEPLIKNGVQ</sequence>
<dbReference type="EMBL" id="BAABDM010000001">
    <property type="protein sequence ID" value="GAA4081739.1"/>
    <property type="molecule type" value="Genomic_DNA"/>
</dbReference>
<dbReference type="Pfam" id="PF13801">
    <property type="entry name" value="Metal_resist"/>
    <property type="match status" value="1"/>
</dbReference>
<comment type="similarity">
    <text evidence="1">Belongs to the ZraP family.</text>
</comment>
<name>A0ABP7W5P7_9GAMM</name>
<evidence type="ECO:0000313" key="5">
    <source>
        <dbReference type="EMBL" id="GAA4081739.1"/>
    </source>
</evidence>
<reference evidence="6" key="1">
    <citation type="journal article" date="2019" name="Int. J. Syst. Evol. Microbiol.">
        <title>The Global Catalogue of Microorganisms (GCM) 10K type strain sequencing project: providing services to taxonomists for standard genome sequencing and annotation.</title>
        <authorList>
            <consortium name="The Broad Institute Genomics Platform"/>
            <consortium name="The Broad Institute Genome Sequencing Center for Infectious Disease"/>
            <person name="Wu L."/>
            <person name="Ma J."/>
        </authorList>
    </citation>
    <scope>NUCLEOTIDE SEQUENCE [LARGE SCALE GENOMIC DNA]</scope>
    <source>
        <strain evidence="6">JCM 17304</strain>
    </source>
</reference>
<protein>
    <recommendedName>
        <fullName evidence="2">Signaling pathway modulator ZraP</fullName>
    </recommendedName>
    <alternativeName>
        <fullName evidence="3">Zinc resistance-associated protein</fullName>
    </alternativeName>
</protein>
<evidence type="ECO:0000313" key="6">
    <source>
        <dbReference type="Proteomes" id="UP001500392"/>
    </source>
</evidence>
<gene>
    <name evidence="5" type="ORF">GCM10022414_00080</name>
</gene>
<accession>A0ABP7W5P7</accession>